<feature type="transmembrane region" description="Helical" evidence="1">
    <location>
        <begin position="45"/>
        <end position="69"/>
    </location>
</feature>
<keyword evidence="4" id="KW-1185">Reference proteome</keyword>
<dbReference type="InterPro" id="IPR013216">
    <property type="entry name" value="Methyltransf_11"/>
</dbReference>
<proteinExistence type="predicted"/>
<keyword evidence="3" id="KW-0808">Transferase</keyword>
<comment type="caution">
    <text evidence="3">The sequence shown here is derived from an EMBL/GenBank/DDBJ whole genome shotgun (WGS) entry which is preliminary data.</text>
</comment>
<name>A0ABS0IGU6_9BACT</name>
<evidence type="ECO:0000256" key="1">
    <source>
        <dbReference type="SAM" id="Phobius"/>
    </source>
</evidence>
<dbReference type="PROSITE" id="PS51257">
    <property type="entry name" value="PROKAR_LIPOPROTEIN"/>
    <property type="match status" value="1"/>
</dbReference>
<feature type="transmembrane region" description="Helical" evidence="1">
    <location>
        <begin position="21"/>
        <end position="39"/>
    </location>
</feature>
<reference evidence="3 4" key="1">
    <citation type="submission" date="2020-11" db="EMBL/GenBank/DDBJ databases">
        <authorList>
            <person name="Kim M.K."/>
        </authorList>
    </citation>
    <scope>NUCLEOTIDE SEQUENCE [LARGE SCALE GENOMIC DNA]</scope>
    <source>
        <strain evidence="3 4">BT683</strain>
    </source>
</reference>
<dbReference type="Proteomes" id="UP000597617">
    <property type="component" value="Unassembled WGS sequence"/>
</dbReference>
<keyword evidence="1" id="KW-0472">Membrane</keyword>
<dbReference type="GO" id="GO:0032259">
    <property type="term" value="P:methylation"/>
    <property type="evidence" value="ECO:0007669"/>
    <property type="project" value="UniProtKB-KW"/>
</dbReference>
<sequence length="254" mass="28280">MAPLRKPLQGLWNVVRFNWHFYAIAMVLAGCLAFAWLVAPPVARPYVIVALVCLMLPIVASLAASTYVYDYSNLYRLNWLPSAWPANSKILTVSAGFDEISSALLRKYSPLALLAVDFYDPARHTEVSIKRARRAYAPFPGTQQVDTRGALPAPDDSMDLVFAFLSAHEIRDAAERAAFFRELKRVTKPAGSIIVTEHLRDPANFLAYSVGFMHFHSRRAWHATCRDAGLQVQQEIKITPLVTAFILCKNGSAA</sequence>
<keyword evidence="1" id="KW-0812">Transmembrane</keyword>
<gene>
    <name evidence="3" type="ORF">I2I05_09250</name>
</gene>
<dbReference type="SUPFAM" id="SSF53335">
    <property type="entry name" value="S-adenosyl-L-methionine-dependent methyltransferases"/>
    <property type="match status" value="1"/>
</dbReference>
<dbReference type="Pfam" id="PF08241">
    <property type="entry name" value="Methyltransf_11"/>
    <property type="match status" value="1"/>
</dbReference>
<protein>
    <submittedName>
        <fullName evidence="3">Methyltransferase domain-containing protein</fullName>
    </submittedName>
</protein>
<evidence type="ECO:0000313" key="4">
    <source>
        <dbReference type="Proteomes" id="UP000597617"/>
    </source>
</evidence>
<evidence type="ECO:0000259" key="2">
    <source>
        <dbReference type="Pfam" id="PF08241"/>
    </source>
</evidence>
<dbReference type="GO" id="GO:0008168">
    <property type="term" value="F:methyltransferase activity"/>
    <property type="evidence" value="ECO:0007669"/>
    <property type="project" value="UniProtKB-KW"/>
</dbReference>
<dbReference type="InterPro" id="IPR029063">
    <property type="entry name" value="SAM-dependent_MTases_sf"/>
</dbReference>
<evidence type="ECO:0000313" key="3">
    <source>
        <dbReference type="EMBL" id="MBF9237579.1"/>
    </source>
</evidence>
<dbReference type="EMBL" id="JADQDQ010000003">
    <property type="protein sequence ID" value="MBF9237579.1"/>
    <property type="molecule type" value="Genomic_DNA"/>
</dbReference>
<keyword evidence="3" id="KW-0489">Methyltransferase</keyword>
<accession>A0ABS0IGU6</accession>
<feature type="domain" description="Methyltransferase type 11" evidence="2">
    <location>
        <begin position="94"/>
        <end position="195"/>
    </location>
</feature>
<keyword evidence="1" id="KW-1133">Transmembrane helix</keyword>
<dbReference type="Gene3D" id="3.40.50.150">
    <property type="entry name" value="Vaccinia Virus protein VP39"/>
    <property type="match status" value="1"/>
</dbReference>
<organism evidence="3 4">
    <name type="scientific">Hymenobacter jeongseonensis</name>
    <dbReference type="NCBI Taxonomy" id="2791027"/>
    <lineage>
        <taxon>Bacteria</taxon>
        <taxon>Pseudomonadati</taxon>
        <taxon>Bacteroidota</taxon>
        <taxon>Cytophagia</taxon>
        <taxon>Cytophagales</taxon>
        <taxon>Hymenobacteraceae</taxon>
        <taxon>Hymenobacter</taxon>
    </lineage>
</organism>